<accession>A0ABU0W550</accession>
<comment type="caution">
    <text evidence="8">The sequence shown here is derived from an EMBL/GenBank/DDBJ whole genome shotgun (WGS) entry which is preliminary data.</text>
</comment>
<evidence type="ECO:0000256" key="1">
    <source>
        <dbReference type="ARBA" id="ARBA00007301"/>
    </source>
</evidence>
<feature type="binding site" evidence="5">
    <location>
        <position position="57"/>
    </location>
    <ligand>
        <name>substrate</name>
    </ligand>
</feature>
<reference evidence="8 9" key="1">
    <citation type="submission" date="2023-08" db="EMBL/GenBank/DDBJ databases">
        <title>Whole-genome sequencing of halo(alkali)philic microorganisms from hypersaline lakes.</title>
        <authorList>
            <person name="Sorokin D.Y."/>
            <person name="Abbas B."/>
            <person name="Merkel A.Y."/>
        </authorList>
    </citation>
    <scope>NUCLEOTIDE SEQUENCE [LARGE SCALE GENOMIC DNA]</scope>
    <source>
        <strain evidence="8 9">AB-CW4</strain>
    </source>
</reference>
<dbReference type="NCBIfam" id="TIGR00558">
    <property type="entry name" value="pdxH"/>
    <property type="match status" value="1"/>
</dbReference>
<keyword evidence="9" id="KW-1185">Reference proteome</keyword>
<feature type="binding site" evidence="5">
    <location>
        <position position="186"/>
    </location>
    <ligand>
        <name>FMN</name>
        <dbReference type="ChEBI" id="CHEBI:58210"/>
    </ligand>
</feature>
<feature type="binding site" evidence="5">
    <location>
        <position position="122"/>
    </location>
    <ligand>
        <name>substrate</name>
    </ligand>
</feature>
<evidence type="ECO:0000313" key="9">
    <source>
        <dbReference type="Proteomes" id="UP001239019"/>
    </source>
</evidence>
<organism evidence="8 9">
    <name type="scientific">Natronospira bacteriovora</name>
    <dbReference type="NCBI Taxonomy" id="3069753"/>
    <lineage>
        <taxon>Bacteria</taxon>
        <taxon>Pseudomonadati</taxon>
        <taxon>Pseudomonadota</taxon>
        <taxon>Gammaproteobacteria</taxon>
        <taxon>Natronospirales</taxon>
        <taxon>Natronospiraceae</taxon>
        <taxon>Natronospira</taxon>
    </lineage>
</organism>
<evidence type="ECO:0000256" key="2">
    <source>
        <dbReference type="ARBA" id="ARBA00022630"/>
    </source>
</evidence>
<dbReference type="PANTHER" id="PTHR10851">
    <property type="entry name" value="PYRIDOXINE-5-PHOSPHATE OXIDASE"/>
    <property type="match status" value="1"/>
</dbReference>
<comment type="function">
    <text evidence="5">Catalyzes the oxidation of either pyridoxine 5'-phosphate (PNP) or pyridoxamine 5'-phosphate (PMP) into pyridoxal 5'-phosphate (PLP).</text>
</comment>
<evidence type="ECO:0000259" key="7">
    <source>
        <dbReference type="Pfam" id="PF10590"/>
    </source>
</evidence>
<proteinExistence type="inferred from homology"/>
<evidence type="ECO:0000259" key="6">
    <source>
        <dbReference type="Pfam" id="PF01243"/>
    </source>
</evidence>
<dbReference type="InterPro" id="IPR000659">
    <property type="entry name" value="Pyridox_Oxase"/>
</dbReference>
<dbReference type="Pfam" id="PF01243">
    <property type="entry name" value="PNPOx_N"/>
    <property type="match status" value="1"/>
</dbReference>
<dbReference type="InterPro" id="IPR011576">
    <property type="entry name" value="Pyridox_Oxase_N"/>
</dbReference>
<evidence type="ECO:0000256" key="3">
    <source>
        <dbReference type="ARBA" id="ARBA00022643"/>
    </source>
</evidence>
<feature type="binding site" evidence="5">
    <location>
        <position position="96"/>
    </location>
    <ligand>
        <name>FMN</name>
        <dbReference type="ChEBI" id="CHEBI:58210"/>
    </ligand>
</feature>
<sequence>MSQTGIHEDSAANDPFEQFRIWWDDAQARSGMNEPTGMSLATADAEGRPSNRIVLLKYWDRRGFTFFTNYNSRKGRELLENPWASLLFWWDKLRRQIRVQGPVEKLPEQESDAYFASRPRGSQIGAWASQQSRPLDSRDTLSQRVAELEKEFGDGPITRPLHWGGFRVVPHEIEFWDDGAHRLHDRIVYRRQGQQWLTERLYP</sequence>
<comment type="subunit">
    <text evidence="5">Homodimer.</text>
</comment>
<feature type="binding site" evidence="5">
    <location>
        <position position="74"/>
    </location>
    <ligand>
        <name>FMN</name>
        <dbReference type="ChEBI" id="CHEBI:58210"/>
    </ligand>
</feature>
<keyword evidence="4 5" id="KW-0560">Oxidoreductase</keyword>
<feature type="binding site" evidence="5">
    <location>
        <begin position="67"/>
        <end position="68"/>
    </location>
    <ligand>
        <name>FMN</name>
        <dbReference type="ChEBI" id="CHEBI:58210"/>
    </ligand>
</feature>
<dbReference type="SUPFAM" id="SSF50475">
    <property type="entry name" value="FMN-binding split barrel"/>
    <property type="match status" value="1"/>
</dbReference>
<dbReference type="NCBIfam" id="NF004231">
    <property type="entry name" value="PRK05679.1"/>
    <property type="match status" value="1"/>
</dbReference>
<keyword evidence="5" id="KW-0664">Pyridoxine biosynthesis</keyword>
<dbReference type="Gene3D" id="2.30.110.10">
    <property type="entry name" value="Electron Transport, Fmn-binding Protein, Chain A"/>
    <property type="match status" value="1"/>
</dbReference>
<keyword evidence="3 5" id="KW-0288">FMN</keyword>
<name>A0ABU0W550_9GAMM</name>
<dbReference type="InterPro" id="IPR012349">
    <property type="entry name" value="Split_barrel_FMN-bd"/>
</dbReference>
<comment type="pathway">
    <text evidence="5">Cofactor metabolism; pyridoxal 5'-phosphate salvage; pyridoxal 5'-phosphate from pyridoxamine 5'-phosphate: step 1/1.</text>
</comment>
<feature type="domain" description="Pyridoxamine 5'-phosphate oxidase N-terminal" evidence="6">
    <location>
        <begin position="26"/>
        <end position="148"/>
    </location>
</feature>
<protein>
    <recommendedName>
        <fullName evidence="5">Pyridoxine/pyridoxamine 5'-phosphate oxidase</fullName>
        <ecNumber evidence="5">1.4.3.5</ecNumber>
    </recommendedName>
    <alternativeName>
        <fullName evidence="5">PNP/PMP oxidase</fullName>
        <shortName evidence="5">PNPOx</shortName>
    </alternativeName>
    <alternativeName>
        <fullName evidence="5">Pyridoxal 5'-phosphate synthase</fullName>
    </alternativeName>
</protein>
<dbReference type="RefSeq" id="WP_306727391.1">
    <property type="nucleotide sequence ID" value="NZ_JAVDDT010000002.1"/>
</dbReference>
<dbReference type="EMBL" id="JAVDDT010000002">
    <property type="protein sequence ID" value="MDQ2068893.1"/>
    <property type="molecule type" value="Genomic_DNA"/>
</dbReference>
<feature type="binding site" evidence="5">
    <location>
        <position position="118"/>
    </location>
    <ligand>
        <name>substrate</name>
    </ligand>
</feature>
<feature type="binding site" evidence="5">
    <location>
        <position position="114"/>
    </location>
    <ligand>
        <name>substrate</name>
    </ligand>
</feature>
<feature type="binding site" evidence="5">
    <location>
        <position position="73"/>
    </location>
    <ligand>
        <name>FMN</name>
        <dbReference type="ChEBI" id="CHEBI:58210"/>
    </ligand>
</feature>
<dbReference type="GO" id="GO:0004733">
    <property type="term" value="F:pyridoxamine phosphate oxidase activity"/>
    <property type="evidence" value="ECO:0007669"/>
    <property type="project" value="UniProtKB-EC"/>
</dbReference>
<dbReference type="PIRSF" id="PIRSF000190">
    <property type="entry name" value="Pyd_amn-ph_oxd"/>
    <property type="match status" value="1"/>
</dbReference>
<comment type="cofactor">
    <cofactor evidence="5">
        <name>FMN</name>
        <dbReference type="ChEBI" id="CHEBI:58210"/>
    </cofactor>
    <text evidence="5">Binds 1 FMN per subunit.</text>
</comment>
<comment type="similarity">
    <text evidence="1 5">Belongs to the pyridoxamine 5'-phosphate oxidase family.</text>
</comment>
<feature type="binding site" evidence="5">
    <location>
        <begin position="131"/>
        <end position="132"/>
    </location>
    <ligand>
        <name>FMN</name>
        <dbReference type="ChEBI" id="CHEBI:58210"/>
    </ligand>
</feature>
<comment type="pathway">
    <text evidence="5">Cofactor metabolism; pyridoxal 5'-phosphate salvage; pyridoxal 5'-phosphate from pyridoxine 5'-phosphate: step 1/1.</text>
</comment>
<feature type="domain" description="Pyridoxine 5'-phosphate oxidase dimerisation C-terminal" evidence="7">
    <location>
        <begin position="163"/>
        <end position="203"/>
    </location>
</feature>
<dbReference type="InterPro" id="IPR019576">
    <property type="entry name" value="Pyridoxamine_oxidase_dimer_C"/>
</dbReference>
<comment type="catalytic activity">
    <reaction evidence="5">
        <text>pyridoxamine 5'-phosphate + O2 + H2O = pyridoxal 5'-phosphate + H2O2 + NH4(+)</text>
        <dbReference type="Rhea" id="RHEA:15817"/>
        <dbReference type="ChEBI" id="CHEBI:15377"/>
        <dbReference type="ChEBI" id="CHEBI:15379"/>
        <dbReference type="ChEBI" id="CHEBI:16240"/>
        <dbReference type="ChEBI" id="CHEBI:28938"/>
        <dbReference type="ChEBI" id="CHEBI:58451"/>
        <dbReference type="ChEBI" id="CHEBI:597326"/>
        <dbReference type="EC" id="1.4.3.5"/>
    </reaction>
</comment>
<feature type="binding site" evidence="5">
    <location>
        <begin position="182"/>
        <end position="184"/>
    </location>
    <ligand>
        <name>substrate</name>
    </ligand>
</feature>
<dbReference type="Proteomes" id="UP001239019">
    <property type="component" value="Unassembled WGS sequence"/>
</dbReference>
<dbReference type="HAMAP" id="MF_01629">
    <property type="entry name" value="PdxH"/>
    <property type="match status" value="1"/>
</dbReference>
<evidence type="ECO:0000313" key="8">
    <source>
        <dbReference type="EMBL" id="MDQ2068893.1"/>
    </source>
</evidence>
<dbReference type="PANTHER" id="PTHR10851:SF0">
    <property type="entry name" value="PYRIDOXINE-5'-PHOSPHATE OXIDASE"/>
    <property type="match status" value="1"/>
</dbReference>
<feature type="binding site" evidence="5">
    <location>
        <position position="176"/>
    </location>
    <ligand>
        <name>FMN</name>
        <dbReference type="ChEBI" id="CHEBI:58210"/>
    </ligand>
</feature>
<evidence type="ECO:0000256" key="5">
    <source>
        <dbReference type="HAMAP-Rule" id="MF_01629"/>
    </source>
</evidence>
<keyword evidence="2 5" id="KW-0285">Flavoprotein</keyword>
<evidence type="ECO:0000256" key="4">
    <source>
        <dbReference type="ARBA" id="ARBA00023002"/>
    </source>
</evidence>
<gene>
    <name evidence="5 8" type="primary">pdxH</name>
    <name evidence="8" type="ORF">RBH19_03265</name>
</gene>
<feature type="binding site" evidence="5">
    <location>
        <begin position="52"/>
        <end position="57"/>
    </location>
    <ligand>
        <name>FMN</name>
        <dbReference type="ChEBI" id="CHEBI:58210"/>
    </ligand>
</feature>
<comment type="catalytic activity">
    <reaction evidence="5">
        <text>pyridoxine 5'-phosphate + O2 = pyridoxal 5'-phosphate + H2O2</text>
        <dbReference type="Rhea" id="RHEA:15149"/>
        <dbReference type="ChEBI" id="CHEBI:15379"/>
        <dbReference type="ChEBI" id="CHEBI:16240"/>
        <dbReference type="ChEBI" id="CHEBI:58589"/>
        <dbReference type="ChEBI" id="CHEBI:597326"/>
        <dbReference type="EC" id="1.4.3.5"/>
    </reaction>
</comment>
<dbReference type="EC" id="1.4.3.5" evidence="5"/>
<dbReference type="Pfam" id="PF10590">
    <property type="entry name" value="PNP_phzG_C"/>
    <property type="match status" value="1"/>
</dbReference>